<dbReference type="Proteomes" id="UP000467841">
    <property type="component" value="Unassembled WGS sequence"/>
</dbReference>
<dbReference type="PANTHER" id="PTHR33116">
    <property type="entry name" value="REVERSE TRANSCRIPTASE ZINC-BINDING DOMAIN-CONTAINING PROTEIN-RELATED-RELATED"/>
    <property type="match status" value="1"/>
</dbReference>
<sequence>MINHLLFADDTMFFCKTTQKNCDTLHSILKQYEDASGQQINLLKSSITFSKKTPPETRTRVKLSLGIDKEGGQGKYLGLPESFGRKKRDLFTQIVDRIRQKSVNFSSQFLSSAGKLTMLKAVLSAIPTYTMSCFKLPAGLCKRIQSALTRFWWDTKPDKRKMCWISWQKLTRAKKHGGLGFREIQSFNDALLAKISWRILNNPTCLLSKVLKGKYCKDHDFLSVPITSSTSHGWRGILIGRDLLNTKLGKAIGNGLSTSIWDDPWLSMETPSRLTGPPNLSNKDLKVSSLLTEHTREWNEERINEIIPMHLEEIKALRPSRRGAEDTYLWLPTKSGNYTAKTGYHIAMAANEDPQHHQHLLHINWNSDIWLTKISPKIKVFLWKILQKALPIGKNLINRGILKSSYCIHCGDLETTNHLFFHCVFAREVWNLAPFSTAINPLQIQDFTTTLTTSKDWICLPPTGTGTGPLFA</sequence>
<evidence type="ECO:0000313" key="2">
    <source>
        <dbReference type="EMBL" id="CAA7020228.1"/>
    </source>
</evidence>
<protein>
    <recommendedName>
        <fullName evidence="1">Reverse transcriptase zinc-binding domain-containing protein</fullName>
    </recommendedName>
</protein>
<dbReference type="OrthoDB" id="1000319at2759"/>
<proteinExistence type="predicted"/>
<dbReference type="Pfam" id="PF13966">
    <property type="entry name" value="zf-RVT"/>
    <property type="match status" value="1"/>
</dbReference>
<name>A0A6D2I4C6_9BRAS</name>
<dbReference type="InterPro" id="IPR026960">
    <property type="entry name" value="RVT-Znf"/>
</dbReference>
<comment type="caution">
    <text evidence="2">The sequence shown here is derived from an EMBL/GenBank/DDBJ whole genome shotgun (WGS) entry which is preliminary data.</text>
</comment>
<evidence type="ECO:0000313" key="3">
    <source>
        <dbReference type="Proteomes" id="UP000467841"/>
    </source>
</evidence>
<reference evidence="2" key="1">
    <citation type="submission" date="2020-01" db="EMBL/GenBank/DDBJ databases">
        <authorList>
            <person name="Mishra B."/>
        </authorList>
    </citation>
    <scope>NUCLEOTIDE SEQUENCE [LARGE SCALE GENOMIC DNA]</scope>
</reference>
<feature type="domain" description="Reverse transcriptase zinc-binding" evidence="1">
    <location>
        <begin position="357"/>
        <end position="430"/>
    </location>
</feature>
<keyword evidence="3" id="KW-1185">Reference proteome</keyword>
<dbReference type="EMBL" id="CACVBM020000532">
    <property type="protein sequence ID" value="CAA7020228.1"/>
    <property type="molecule type" value="Genomic_DNA"/>
</dbReference>
<organism evidence="2 3">
    <name type="scientific">Microthlaspi erraticum</name>
    <dbReference type="NCBI Taxonomy" id="1685480"/>
    <lineage>
        <taxon>Eukaryota</taxon>
        <taxon>Viridiplantae</taxon>
        <taxon>Streptophyta</taxon>
        <taxon>Embryophyta</taxon>
        <taxon>Tracheophyta</taxon>
        <taxon>Spermatophyta</taxon>
        <taxon>Magnoliopsida</taxon>
        <taxon>eudicotyledons</taxon>
        <taxon>Gunneridae</taxon>
        <taxon>Pentapetalae</taxon>
        <taxon>rosids</taxon>
        <taxon>malvids</taxon>
        <taxon>Brassicales</taxon>
        <taxon>Brassicaceae</taxon>
        <taxon>Coluteocarpeae</taxon>
        <taxon>Microthlaspi</taxon>
    </lineage>
</organism>
<evidence type="ECO:0000259" key="1">
    <source>
        <dbReference type="Pfam" id="PF13966"/>
    </source>
</evidence>
<dbReference type="PANTHER" id="PTHR33116:SF86">
    <property type="entry name" value="REVERSE TRANSCRIPTASE DOMAIN-CONTAINING PROTEIN"/>
    <property type="match status" value="1"/>
</dbReference>
<dbReference type="AlphaFoldDB" id="A0A6D2I4C6"/>
<gene>
    <name evidence="2" type="ORF">MERR_LOCUS7463</name>
</gene>
<accession>A0A6D2I4C6</accession>